<feature type="transmembrane region" description="Helical" evidence="1">
    <location>
        <begin position="286"/>
        <end position="307"/>
    </location>
</feature>
<evidence type="ECO:0000313" key="2">
    <source>
        <dbReference type="EMBL" id="RMI06576.1"/>
    </source>
</evidence>
<keyword evidence="1" id="KW-0472">Membrane</keyword>
<feature type="transmembrane region" description="Helical" evidence="1">
    <location>
        <begin position="240"/>
        <end position="259"/>
    </location>
</feature>
<name>A0A3M2J3E7_9CELL</name>
<dbReference type="EMBL" id="RFFI01000104">
    <property type="protein sequence ID" value="RMI06576.1"/>
    <property type="molecule type" value="Genomic_DNA"/>
</dbReference>
<organism evidence="2 3">
    <name type="scientific">Cellulomonas triticagri</name>
    <dbReference type="NCBI Taxonomy" id="2483352"/>
    <lineage>
        <taxon>Bacteria</taxon>
        <taxon>Bacillati</taxon>
        <taxon>Actinomycetota</taxon>
        <taxon>Actinomycetes</taxon>
        <taxon>Micrococcales</taxon>
        <taxon>Cellulomonadaceae</taxon>
        <taxon>Cellulomonas</taxon>
    </lineage>
</organism>
<feature type="transmembrane region" description="Helical" evidence="1">
    <location>
        <begin position="313"/>
        <end position="339"/>
    </location>
</feature>
<protein>
    <recommendedName>
        <fullName evidence="4">ABC transporter permease</fullName>
    </recommendedName>
</protein>
<evidence type="ECO:0008006" key="4">
    <source>
        <dbReference type="Google" id="ProtNLM"/>
    </source>
</evidence>
<gene>
    <name evidence="2" type="ORF">EBM89_15970</name>
</gene>
<comment type="caution">
    <text evidence="2">The sequence shown here is derived from an EMBL/GenBank/DDBJ whole genome shotgun (WGS) entry which is preliminary data.</text>
</comment>
<reference evidence="2 3" key="1">
    <citation type="submission" date="2018-10" db="EMBL/GenBank/DDBJ databases">
        <title>Isolation, diversity and antifungal activity of actinobacteria from wheat.</title>
        <authorList>
            <person name="Han C."/>
        </authorList>
    </citation>
    <scope>NUCLEOTIDE SEQUENCE [LARGE SCALE GENOMIC DNA]</scope>
    <source>
        <strain evidence="2 3">NEAU-YY56</strain>
    </source>
</reference>
<evidence type="ECO:0000313" key="3">
    <source>
        <dbReference type="Proteomes" id="UP000269289"/>
    </source>
</evidence>
<evidence type="ECO:0000256" key="1">
    <source>
        <dbReference type="SAM" id="Phobius"/>
    </source>
</evidence>
<keyword evidence="1" id="KW-1133">Transmembrane helix</keyword>
<keyword evidence="3" id="KW-1185">Reference proteome</keyword>
<accession>A0A3M2J3E7</accession>
<sequence length="353" mass="35578">MLGEARRDLVSGASRAGPWGLLLLVLTVLLCAADASAVLTLESRARTFVDTGGATHVLSSPGGVSGSACDALSGVGTVVASGALRTSSDRLALAATPRSPVTVSEVTPGFARLLDVTPRGEAATGLLLSEALADQVLAASAPQVATESGAATAVRGTYAWPRDGRLQALAYAALAPAPAAGTFDECWLTVWPPAEAATDLVTLALLPGAGASDVAVTQLNTSPGGAFDGETLFQQRETRWVTVIGAGAGALLGLVAVRVRRLELASARHCGVGRAGLVGQVGVETLAWSAVAAGTAWGLTILVVAGAGTEDLAAILLVTARPALAATVGCVLAAALATARIRERDVLRYFKDR</sequence>
<dbReference type="AlphaFoldDB" id="A0A3M2J3E7"/>
<dbReference type="Proteomes" id="UP000269289">
    <property type="component" value="Unassembled WGS sequence"/>
</dbReference>
<proteinExistence type="predicted"/>
<keyword evidence="1" id="KW-0812">Transmembrane</keyword>